<dbReference type="PANTHER" id="PTHR38590">
    <property type="entry name" value="BLL0828 PROTEIN"/>
    <property type="match status" value="1"/>
</dbReference>
<dbReference type="Pfam" id="PF04480">
    <property type="entry name" value="DUF559"/>
    <property type="match status" value="1"/>
</dbReference>
<reference evidence="2 3" key="1">
    <citation type="submission" date="2020-10" db="EMBL/GenBank/DDBJ databases">
        <authorList>
            <person name="Castelo-Branco R."/>
            <person name="Eusebio N."/>
            <person name="Adriana R."/>
            <person name="Vieira A."/>
            <person name="Brugerolle De Fraissinette N."/>
            <person name="Rezende De Castro R."/>
            <person name="Schneider M.P."/>
            <person name="Vasconcelos V."/>
            <person name="Leao P.N."/>
        </authorList>
    </citation>
    <scope>NUCLEOTIDE SEQUENCE [LARGE SCALE GENOMIC DNA]</scope>
    <source>
        <strain evidence="2 3">LEGE 07299</strain>
    </source>
</reference>
<dbReference type="SUPFAM" id="SSF52980">
    <property type="entry name" value="Restriction endonuclease-like"/>
    <property type="match status" value="1"/>
</dbReference>
<protein>
    <submittedName>
        <fullName evidence="2">DUF559 domain-containing protein</fullName>
    </submittedName>
</protein>
<keyword evidence="3" id="KW-1185">Reference proteome</keyword>
<dbReference type="RefSeq" id="WP_194045229.1">
    <property type="nucleotide sequence ID" value="NZ_JADEXF010000512.1"/>
</dbReference>
<evidence type="ECO:0000313" key="2">
    <source>
        <dbReference type="EMBL" id="MBE9106356.1"/>
    </source>
</evidence>
<dbReference type="InterPro" id="IPR011335">
    <property type="entry name" value="Restrct_endonuc-II-like"/>
</dbReference>
<dbReference type="PANTHER" id="PTHR38590:SF1">
    <property type="entry name" value="BLL0828 PROTEIN"/>
    <property type="match status" value="1"/>
</dbReference>
<dbReference type="InterPro" id="IPR047216">
    <property type="entry name" value="Endonuclease_DUF559_bact"/>
</dbReference>
<evidence type="ECO:0000259" key="1">
    <source>
        <dbReference type="Pfam" id="PF04480"/>
    </source>
</evidence>
<feature type="domain" description="DUF559" evidence="1">
    <location>
        <begin position="2"/>
        <end position="96"/>
    </location>
</feature>
<dbReference type="Proteomes" id="UP000647836">
    <property type="component" value="Unassembled WGS sequence"/>
</dbReference>
<organism evidence="2 3">
    <name type="scientific">Nostoc cf. edaphicum LEGE 07299</name>
    <dbReference type="NCBI Taxonomy" id="2777974"/>
    <lineage>
        <taxon>Bacteria</taxon>
        <taxon>Bacillati</taxon>
        <taxon>Cyanobacteriota</taxon>
        <taxon>Cyanophyceae</taxon>
        <taxon>Nostocales</taxon>
        <taxon>Nostocaceae</taxon>
        <taxon>Nostoc</taxon>
    </lineage>
</organism>
<evidence type="ECO:0000313" key="3">
    <source>
        <dbReference type="Proteomes" id="UP000647836"/>
    </source>
</evidence>
<feature type="non-terminal residue" evidence="2">
    <location>
        <position position="1"/>
    </location>
</feature>
<name>A0ABR9U120_9NOSO</name>
<dbReference type="InterPro" id="IPR007569">
    <property type="entry name" value="DUF559"/>
</dbReference>
<dbReference type="EMBL" id="JADEXF010000512">
    <property type="protein sequence ID" value="MBE9106356.1"/>
    <property type="molecule type" value="Genomic_DNA"/>
</dbReference>
<gene>
    <name evidence="2" type="ORF">IQ229_15860</name>
</gene>
<dbReference type="Gene3D" id="3.40.960.10">
    <property type="entry name" value="VSR Endonuclease"/>
    <property type="match status" value="1"/>
</dbReference>
<comment type="caution">
    <text evidence="2">The sequence shown here is derived from an EMBL/GenBank/DDBJ whole genome shotgun (WGS) entry which is preliminary data.</text>
</comment>
<accession>A0ABR9U120</accession>
<sequence length="112" mass="12927">KKLTPAEKQLWQALRAGKLGGFKFRRQHPVGRFILDFYCPVCKLVIELDGAIHDNQTDYDADRTKYLETYDYKVLRFHNEEVMQQLEKVLYLILQAALALTPSPSPDSGRGE</sequence>
<proteinExistence type="predicted"/>
<dbReference type="CDD" id="cd01038">
    <property type="entry name" value="Endonuclease_DUF559"/>
    <property type="match status" value="1"/>
</dbReference>